<dbReference type="PANTHER" id="PTHR17039:SF0">
    <property type="entry name" value="U3 SMALL NUCLEOLAR RIBONUCLEOPROTEIN PROTEIN MPP10"/>
    <property type="match status" value="1"/>
</dbReference>
<keyword evidence="2" id="KW-0690">Ribosome biogenesis</keyword>
<gene>
    <name evidence="7" type="ORF">GIB67_006547</name>
</gene>
<comment type="similarity">
    <text evidence="6">Belongs to the MPP10 family.</text>
</comment>
<evidence type="ECO:0000256" key="6">
    <source>
        <dbReference type="ARBA" id="ARBA00029455"/>
    </source>
</evidence>
<dbReference type="AlphaFoldDB" id="A0A7J7LEW1"/>
<dbReference type="GO" id="GO:0005732">
    <property type="term" value="C:sno(s)RNA-containing ribonucleoprotein complex"/>
    <property type="evidence" value="ECO:0007669"/>
    <property type="project" value="InterPro"/>
</dbReference>
<feature type="non-terminal residue" evidence="7">
    <location>
        <position position="1"/>
    </location>
</feature>
<dbReference type="Pfam" id="PF04006">
    <property type="entry name" value="Mpp10"/>
    <property type="match status" value="1"/>
</dbReference>
<dbReference type="GO" id="GO:0032040">
    <property type="term" value="C:small-subunit processome"/>
    <property type="evidence" value="ECO:0007669"/>
    <property type="project" value="TreeGrafter"/>
</dbReference>
<reference evidence="7 8" key="1">
    <citation type="journal article" date="2020" name="IScience">
        <title>Genome Sequencing of the Endangered Kingdonia uniflora (Circaeasteraceae, Ranunculales) Reveals Potential Mechanisms of Evolutionary Specialization.</title>
        <authorList>
            <person name="Sun Y."/>
            <person name="Deng T."/>
            <person name="Zhang A."/>
            <person name="Moore M.J."/>
            <person name="Landis J.B."/>
            <person name="Lin N."/>
            <person name="Zhang H."/>
            <person name="Zhang X."/>
            <person name="Huang J."/>
            <person name="Zhang X."/>
            <person name="Sun H."/>
            <person name="Wang H."/>
        </authorList>
    </citation>
    <scope>NUCLEOTIDE SEQUENCE [LARGE SCALE GENOMIC DNA]</scope>
    <source>
        <strain evidence="7">TB1705</strain>
        <tissue evidence="7">Leaf</tissue>
    </source>
</reference>
<dbReference type="GO" id="GO:0034457">
    <property type="term" value="C:Mpp10 complex"/>
    <property type="evidence" value="ECO:0007669"/>
    <property type="project" value="InterPro"/>
</dbReference>
<sequence>ISTQMKELQFLLSQFSYKPKPIFEGMSIQTNVPALAMEEIAPVVVSDAAMLALEEVFAGKGDIKEEVKLTREQRKQMRANKKRKFKDSMSGTFSILWRSHKRDWERFPSFSWHFMF</sequence>
<evidence type="ECO:0000256" key="2">
    <source>
        <dbReference type="ARBA" id="ARBA00022517"/>
    </source>
</evidence>
<evidence type="ECO:0000313" key="7">
    <source>
        <dbReference type="EMBL" id="KAF6141102.1"/>
    </source>
</evidence>
<dbReference type="OrthoDB" id="445326at2759"/>
<keyword evidence="5" id="KW-0687">Ribonucleoprotein</keyword>
<dbReference type="InterPro" id="IPR012173">
    <property type="entry name" value="Mpp10"/>
</dbReference>
<organism evidence="7 8">
    <name type="scientific">Kingdonia uniflora</name>
    <dbReference type="NCBI Taxonomy" id="39325"/>
    <lineage>
        <taxon>Eukaryota</taxon>
        <taxon>Viridiplantae</taxon>
        <taxon>Streptophyta</taxon>
        <taxon>Embryophyta</taxon>
        <taxon>Tracheophyta</taxon>
        <taxon>Spermatophyta</taxon>
        <taxon>Magnoliopsida</taxon>
        <taxon>Ranunculales</taxon>
        <taxon>Circaeasteraceae</taxon>
        <taxon>Kingdonia</taxon>
    </lineage>
</organism>
<evidence type="ECO:0000256" key="3">
    <source>
        <dbReference type="ARBA" id="ARBA00022552"/>
    </source>
</evidence>
<evidence type="ECO:0000313" key="8">
    <source>
        <dbReference type="Proteomes" id="UP000541444"/>
    </source>
</evidence>
<keyword evidence="3" id="KW-0698">rRNA processing</keyword>
<proteinExistence type="inferred from homology"/>
<accession>A0A7J7LEW1</accession>
<keyword evidence="4" id="KW-0539">Nucleus</keyword>
<dbReference type="PANTHER" id="PTHR17039">
    <property type="entry name" value="U3 SMALL NUCLEOLAR RIBONUCLEOPROTEIN PROTEIN MPP10"/>
    <property type="match status" value="1"/>
</dbReference>
<dbReference type="Proteomes" id="UP000541444">
    <property type="component" value="Unassembled WGS sequence"/>
</dbReference>
<keyword evidence="8" id="KW-1185">Reference proteome</keyword>
<comment type="subcellular location">
    <subcellularLocation>
        <location evidence="1">Nucleus</location>
        <location evidence="1">Nucleolus</location>
    </subcellularLocation>
</comment>
<evidence type="ECO:0000256" key="5">
    <source>
        <dbReference type="ARBA" id="ARBA00023274"/>
    </source>
</evidence>
<evidence type="ECO:0000256" key="1">
    <source>
        <dbReference type="ARBA" id="ARBA00004604"/>
    </source>
</evidence>
<evidence type="ECO:0000256" key="4">
    <source>
        <dbReference type="ARBA" id="ARBA00023242"/>
    </source>
</evidence>
<protein>
    <submittedName>
        <fullName evidence="7">Uncharacterized protein</fullName>
    </submittedName>
</protein>
<dbReference type="GO" id="GO:0006364">
    <property type="term" value="P:rRNA processing"/>
    <property type="evidence" value="ECO:0007669"/>
    <property type="project" value="UniProtKB-KW"/>
</dbReference>
<comment type="caution">
    <text evidence="7">The sequence shown here is derived from an EMBL/GenBank/DDBJ whole genome shotgun (WGS) entry which is preliminary data.</text>
</comment>
<name>A0A7J7LEW1_9MAGN</name>
<dbReference type="EMBL" id="JACGCM010002332">
    <property type="protein sequence ID" value="KAF6141102.1"/>
    <property type="molecule type" value="Genomic_DNA"/>
</dbReference>